<evidence type="ECO:0000256" key="6">
    <source>
        <dbReference type="RuleBase" id="RU361187"/>
    </source>
</evidence>
<dbReference type="SUPFAM" id="SSF75005">
    <property type="entry name" value="Arabinanase/levansucrase/invertase"/>
    <property type="match status" value="1"/>
</dbReference>
<evidence type="ECO:0000256" key="2">
    <source>
        <dbReference type="ARBA" id="ARBA00022729"/>
    </source>
</evidence>
<dbReference type="GO" id="GO:0005975">
    <property type="term" value="P:carbohydrate metabolic process"/>
    <property type="evidence" value="ECO:0007669"/>
    <property type="project" value="InterPro"/>
</dbReference>
<evidence type="ECO:0000313" key="7">
    <source>
        <dbReference type="EMBL" id="RUT29862.1"/>
    </source>
</evidence>
<dbReference type="GO" id="GO:0004553">
    <property type="term" value="F:hydrolase activity, hydrolyzing O-glycosyl compounds"/>
    <property type="evidence" value="ECO:0007669"/>
    <property type="project" value="InterPro"/>
</dbReference>
<reference evidence="7 8" key="1">
    <citation type="submission" date="2018-12" db="EMBL/GenBank/DDBJ databases">
        <authorList>
            <person name="Sun L."/>
            <person name="Chen Z."/>
        </authorList>
    </citation>
    <scope>NUCLEOTIDE SEQUENCE [LARGE SCALE GENOMIC DNA]</scope>
    <source>
        <strain evidence="7 8">3-5-3</strain>
    </source>
</reference>
<dbReference type="PANTHER" id="PTHR43817">
    <property type="entry name" value="GLYCOSYL HYDROLASE"/>
    <property type="match status" value="1"/>
</dbReference>
<dbReference type="InterPro" id="IPR023296">
    <property type="entry name" value="Glyco_hydro_beta-prop_sf"/>
</dbReference>
<dbReference type="Proteomes" id="UP000272464">
    <property type="component" value="Unassembled WGS sequence"/>
</dbReference>
<feature type="site" description="Important for catalytic activity, responsible for pKa modulation of the active site Glu and correct orientation of both the proton donor and substrate" evidence="5">
    <location>
        <position position="145"/>
    </location>
</feature>
<proteinExistence type="inferred from homology"/>
<evidence type="ECO:0000313" key="8">
    <source>
        <dbReference type="Proteomes" id="UP000272464"/>
    </source>
</evidence>
<protein>
    <submittedName>
        <fullName evidence="7">Alpha-N-arabinofuranosidase</fullName>
    </submittedName>
</protein>
<dbReference type="InterPro" id="IPR016828">
    <property type="entry name" value="Alpha-L-arabinofuranosidase"/>
</dbReference>
<comment type="similarity">
    <text evidence="1 6">Belongs to the glycosyl hydrolase 43 family.</text>
</comment>
<keyword evidence="4 6" id="KW-0326">Glycosidase</keyword>
<dbReference type="EMBL" id="RZNX01000005">
    <property type="protein sequence ID" value="RUT29862.1"/>
    <property type="molecule type" value="Genomic_DNA"/>
</dbReference>
<evidence type="ECO:0000256" key="1">
    <source>
        <dbReference type="ARBA" id="ARBA00009865"/>
    </source>
</evidence>
<evidence type="ECO:0000256" key="3">
    <source>
        <dbReference type="ARBA" id="ARBA00022801"/>
    </source>
</evidence>
<sequence length="332" mass="38139">MLNLKETRTVDATREYNNPLVEQRADPWVYKHNDGYYYFTASVPEYDRIEVRRSSTLEGLRDTQPVVAWRKYETGMLSANIWAPEIHFIQGKWYIYFAAARTTETKEGLFDHRMYVLENTSANPLEGEWVEKGQVRTAWESFALDATTFEHQGRLYYVWAQKDPEIEGNSNLYISAMSNPWTLSGEQVMISTPEHPWEVIGFKVNEGAAFLKRNGRIFISYSASATDHNYCMGLLSADESSDLLDPQSWTKSPEPVFQTNEETGQYGPGHNSFTVSEDGQDVLIYHARNYKEITGDPLYDPNRHTRAQVFGWNENGTPNFGIPVRDGIRQGK</sequence>
<accession>A0A3S1CY49</accession>
<keyword evidence="2" id="KW-0732">Signal</keyword>
<evidence type="ECO:0000256" key="4">
    <source>
        <dbReference type="ARBA" id="ARBA00023295"/>
    </source>
</evidence>
<evidence type="ECO:0000256" key="5">
    <source>
        <dbReference type="PIRSR" id="PIRSR606710-2"/>
    </source>
</evidence>
<dbReference type="InterPro" id="IPR006710">
    <property type="entry name" value="Glyco_hydro_43"/>
</dbReference>
<keyword evidence="3 6" id="KW-0378">Hydrolase</keyword>
<dbReference type="OrthoDB" id="177947at2"/>
<comment type="caution">
    <text evidence="7">The sequence shown here is derived from an EMBL/GenBank/DDBJ whole genome shotgun (WGS) entry which is preliminary data.</text>
</comment>
<dbReference type="PANTHER" id="PTHR43817:SF1">
    <property type="entry name" value="HYDROLASE, FAMILY 43, PUTATIVE (AFU_ORTHOLOGUE AFUA_3G01660)-RELATED"/>
    <property type="match status" value="1"/>
</dbReference>
<gene>
    <name evidence="7" type="ORF">EJP77_13670</name>
</gene>
<organism evidence="7 8">
    <name type="scientific">Paenibacillus zeisoli</name>
    <dbReference type="NCBI Taxonomy" id="2496267"/>
    <lineage>
        <taxon>Bacteria</taxon>
        <taxon>Bacillati</taxon>
        <taxon>Bacillota</taxon>
        <taxon>Bacilli</taxon>
        <taxon>Bacillales</taxon>
        <taxon>Paenibacillaceae</taxon>
        <taxon>Paenibacillus</taxon>
    </lineage>
</organism>
<dbReference type="PIRSF" id="PIRSF025414">
    <property type="entry name" value="Alpha-L-arabinofuranosidase"/>
    <property type="match status" value="1"/>
</dbReference>
<dbReference type="Gene3D" id="2.115.10.20">
    <property type="entry name" value="Glycosyl hydrolase domain, family 43"/>
    <property type="match status" value="1"/>
</dbReference>
<dbReference type="Pfam" id="PF04616">
    <property type="entry name" value="Glyco_hydro_43"/>
    <property type="match status" value="1"/>
</dbReference>
<dbReference type="AlphaFoldDB" id="A0A3S1CY49"/>
<name>A0A3S1CY49_9BACL</name>
<dbReference type="CDD" id="cd18817">
    <property type="entry name" value="GH43f_LbAraf43-like"/>
    <property type="match status" value="1"/>
</dbReference>
<keyword evidence="8" id="KW-1185">Reference proteome</keyword>